<organism evidence="3 4">
    <name type="scientific">Nitratireductor aestuarii</name>
    <dbReference type="NCBI Taxonomy" id="1735103"/>
    <lineage>
        <taxon>Bacteria</taxon>
        <taxon>Pseudomonadati</taxon>
        <taxon>Pseudomonadota</taxon>
        <taxon>Alphaproteobacteria</taxon>
        <taxon>Hyphomicrobiales</taxon>
        <taxon>Phyllobacteriaceae</taxon>
        <taxon>Nitratireductor</taxon>
    </lineage>
</organism>
<keyword evidence="4" id="KW-1185">Reference proteome</keyword>
<sequence>MKKIGMAIALSLSMVLPAMADTYPSRPITWIVPFAAGGITDLTSRKIAEVLTEKLGQSVIVENKPGAGGFVGTKEASLAPADGYTVVYGSSGPLSISPALDPSKVTYDPVKDFDWVHGITASPQIIVASTNMPFNTIEELVDYAKENPGKINFGSPGNGTAQHLGGELLKKAAGIDMVHVPYKAGATQMVDLASGVIDLSFEYASVVAPYVEEGKMKVIGTTGTARSPKFPDAKTVVEAGFPDAVNVGWTIVGVPAGTPAEIKQKLNEVLGEAMADERIVKMLEANAQGRLENVDATNGNEYVAKEIEKYRALGVSAQ</sequence>
<reference evidence="3" key="2">
    <citation type="submission" date="2020-09" db="EMBL/GenBank/DDBJ databases">
        <authorList>
            <person name="Sun Q."/>
            <person name="Zhou Y."/>
        </authorList>
    </citation>
    <scope>NUCLEOTIDE SEQUENCE</scope>
    <source>
        <strain evidence="3">CGMCC 1.15320</strain>
    </source>
</reference>
<gene>
    <name evidence="3" type="ORF">GCM10011385_31390</name>
</gene>
<evidence type="ECO:0000313" key="3">
    <source>
        <dbReference type="EMBL" id="GGA75080.1"/>
    </source>
</evidence>
<dbReference type="Proteomes" id="UP000636264">
    <property type="component" value="Unassembled WGS sequence"/>
</dbReference>
<reference evidence="3" key="1">
    <citation type="journal article" date="2014" name="Int. J. Syst. Evol. Microbiol.">
        <title>Complete genome sequence of Corynebacterium casei LMG S-19264T (=DSM 44701T), isolated from a smear-ripened cheese.</title>
        <authorList>
            <consortium name="US DOE Joint Genome Institute (JGI-PGF)"/>
            <person name="Walter F."/>
            <person name="Albersmeier A."/>
            <person name="Kalinowski J."/>
            <person name="Ruckert C."/>
        </authorList>
    </citation>
    <scope>NUCLEOTIDE SEQUENCE</scope>
    <source>
        <strain evidence="3">CGMCC 1.15320</strain>
    </source>
</reference>
<evidence type="ECO:0008006" key="5">
    <source>
        <dbReference type="Google" id="ProtNLM"/>
    </source>
</evidence>
<dbReference type="InterPro" id="IPR042100">
    <property type="entry name" value="Bug_dom1"/>
</dbReference>
<evidence type="ECO:0000256" key="2">
    <source>
        <dbReference type="SAM" id="SignalP"/>
    </source>
</evidence>
<protein>
    <recommendedName>
        <fullName evidence="5">Tripartite tricarboxylate transporter substrate binding protein</fullName>
    </recommendedName>
</protein>
<dbReference type="PANTHER" id="PTHR42928">
    <property type="entry name" value="TRICARBOXYLATE-BINDING PROTEIN"/>
    <property type="match status" value="1"/>
</dbReference>
<dbReference type="CDD" id="cd07012">
    <property type="entry name" value="PBP2_Bug_TTT"/>
    <property type="match status" value="1"/>
</dbReference>
<proteinExistence type="inferred from homology"/>
<dbReference type="PANTHER" id="PTHR42928:SF5">
    <property type="entry name" value="BLR1237 PROTEIN"/>
    <property type="match status" value="1"/>
</dbReference>
<dbReference type="EMBL" id="BMIF01000010">
    <property type="protein sequence ID" value="GGA75080.1"/>
    <property type="molecule type" value="Genomic_DNA"/>
</dbReference>
<dbReference type="AlphaFoldDB" id="A0A916RZF5"/>
<dbReference type="InterPro" id="IPR005064">
    <property type="entry name" value="BUG"/>
</dbReference>
<accession>A0A916RZF5</accession>
<dbReference type="Pfam" id="PF03401">
    <property type="entry name" value="TctC"/>
    <property type="match status" value="1"/>
</dbReference>
<name>A0A916RZF5_9HYPH</name>
<dbReference type="PIRSF" id="PIRSF017082">
    <property type="entry name" value="YflP"/>
    <property type="match status" value="1"/>
</dbReference>
<feature type="signal peptide" evidence="2">
    <location>
        <begin position="1"/>
        <end position="20"/>
    </location>
</feature>
<dbReference type="RefSeq" id="WP_188722047.1">
    <property type="nucleotide sequence ID" value="NZ_BMIF01000010.1"/>
</dbReference>
<dbReference type="SUPFAM" id="SSF53850">
    <property type="entry name" value="Periplasmic binding protein-like II"/>
    <property type="match status" value="1"/>
</dbReference>
<dbReference type="Gene3D" id="3.40.190.150">
    <property type="entry name" value="Bordetella uptake gene, domain 1"/>
    <property type="match status" value="1"/>
</dbReference>
<evidence type="ECO:0000313" key="4">
    <source>
        <dbReference type="Proteomes" id="UP000636264"/>
    </source>
</evidence>
<comment type="similarity">
    <text evidence="1">Belongs to the UPF0065 (bug) family.</text>
</comment>
<dbReference type="Gene3D" id="3.40.190.10">
    <property type="entry name" value="Periplasmic binding protein-like II"/>
    <property type="match status" value="1"/>
</dbReference>
<comment type="caution">
    <text evidence="3">The sequence shown here is derived from an EMBL/GenBank/DDBJ whole genome shotgun (WGS) entry which is preliminary data.</text>
</comment>
<keyword evidence="2" id="KW-0732">Signal</keyword>
<feature type="chain" id="PRO_5037087775" description="Tripartite tricarboxylate transporter substrate binding protein" evidence="2">
    <location>
        <begin position="21"/>
        <end position="318"/>
    </location>
</feature>
<evidence type="ECO:0000256" key="1">
    <source>
        <dbReference type="ARBA" id="ARBA00006987"/>
    </source>
</evidence>